<organism evidence="7 8">
    <name type="scientific">Paeniclostridium hominis</name>
    <dbReference type="NCBI Taxonomy" id="2764329"/>
    <lineage>
        <taxon>Bacteria</taxon>
        <taxon>Bacillati</taxon>
        <taxon>Bacillota</taxon>
        <taxon>Clostridia</taxon>
        <taxon>Peptostreptococcales</taxon>
        <taxon>Peptostreptococcaceae</taxon>
        <taxon>Paeniclostridium</taxon>
    </lineage>
</organism>
<feature type="coiled-coil region" evidence="4">
    <location>
        <begin position="456"/>
        <end position="483"/>
    </location>
</feature>
<evidence type="ECO:0000256" key="4">
    <source>
        <dbReference type="SAM" id="Coils"/>
    </source>
</evidence>
<dbReference type="InterPro" id="IPR048428">
    <property type="entry name" value="YobI-NTPase"/>
</dbReference>
<evidence type="ECO:0000256" key="5">
    <source>
        <dbReference type="SAM" id="Phobius"/>
    </source>
</evidence>
<dbReference type="PANTHER" id="PTHR44858">
    <property type="entry name" value="TETRATRICOPEPTIDE REPEAT PROTEIN 6"/>
    <property type="match status" value="1"/>
</dbReference>
<keyword evidence="5" id="KW-1133">Transmembrane helix</keyword>
<protein>
    <recommendedName>
        <fullName evidence="6">YobI-like P-loop NTPase domain-containing protein</fullName>
    </recommendedName>
</protein>
<keyword evidence="1" id="KW-0677">Repeat</keyword>
<dbReference type="PROSITE" id="PS50005">
    <property type="entry name" value="TPR"/>
    <property type="match status" value="3"/>
</dbReference>
<keyword evidence="5" id="KW-0812">Transmembrane</keyword>
<dbReference type="SMART" id="SM00028">
    <property type="entry name" value="TPR"/>
    <property type="match status" value="3"/>
</dbReference>
<sequence length="949" mass="112512">MKLKRKIIEININMLDKLRKYLNKRLYSLISNDGNSEEKEKYEKLSPMEIDDELYFNELDQGLFDKDIKNIALSGPYGVGKSSILKTYTNKRPIHNYINISLANFEISMDKNSNDIVKKEPNGGIDNTVQNSEIEMKNKSSITNELEASILKQMFYKVHHKKIPYSRYKRIKNLNTKNIVITIIKIISLLLIGTFLYNPQIIKNIIDIKKNDYKDTNIVILILMIGLFIYIGTNFIIKGIKYTKANLKFNNVKTKNIDISHADNKESIFNKNIEEILYFFEVTKYDVVIFEDLDRFNNIEIFTNLRELNEIINNSEHIERKISFIYSIRDDIFNDYKDRTKFFDFIIPIIPMVNSSNSEKYIKDRLGHFKISEELIENISIYIDDMRTIKNICNEFKIYKSVINYKEIDKLFSIIVYKNIYPRDFSQLQFNKGLLSKALSFKNREILLSNIKQYNCTEVEKINKEYELKVNELQEEYIKKILDIGIKVLYINGEEYDIDDISEIFKDCFDLKTKIKYVYEKFNGLTFIDYSKVISKEELLEVGQANGYYDKKRIIDNWKNKILEKIKFELITDEEIITNGKVCELIKRFGVDEIILDEDVKKEKFLIYLIEKGYIDESYNSYIVQNKNGTGSKKDIEFIKLIRANEDISFNYDIENPEYIINRIKELDCKKTSILNYKLFKFLVKNKEEYSKYYELILDSIIDGVFGKTYEIITNKYKNFLDKFIARIEEREVVFKDIALKYSGIWKYISNNESIDENLKAECFVCLLNMLTSDEMAALNVENSLINYIESENYIEFAQIIIDRRRISRNRFRKLKNKLNVDKSKLMLNKGNLLKKSSEYNSAIKLYDWAIEEDENNIEAYEKRGEIYKFKGDYDKAKIDYMKVIAIDEKNINAYKNIADIYLKEKQYIKAKEMLTKACNFDRDNKEIKIELERLIEKNIEEDEVAVTE</sequence>
<proteinExistence type="predicted"/>
<dbReference type="SUPFAM" id="SSF48452">
    <property type="entry name" value="TPR-like"/>
    <property type="match status" value="1"/>
</dbReference>
<gene>
    <name evidence="7" type="ORF">H8891_04150</name>
</gene>
<keyword evidence="8" id="KW-1185">Reference proteome</keyword>
<dbReference type="Pfam" id="PF13181">
    <property type="entry name" value="TPR_8"/>
    <property type="match status" value="2"/>
</dbReference>
<dbReference type="InterPro" id="IPR027417">
    <property type="entry name" value="P-loop_NTPase"/>
</dbReference>
<name>A0ABR7K1K6_9FIRM</name>
<dbReference type="RefSeq" id="WP_187005311.1">
    <property type="nucleotide sequence ID" value="NZ_JACRWD010000001.1"/>
</dbReference>
<feature type="transmembrane region" description="Helical" evidence="5">
    <location>
        <begin position="179"/>
        <end position="198"/>
    </location>
</feature>
<evidence type="ECO:0000313" key="8">
    <source>
        <dbReference type="Proteomes" id="UP000611796"/>
    </source>
</evidence>
<dbReference type="Pfam" id="PF20693">
    <property type="entry name" value="YobI-ATPase"/>
    <property type="match status" value="1"/>
</dbReference>
<feature type="domain" description="YobI-like P-loop NTPase" evidence="6">
    <location>
        <begin position="55"/>
        <end position="435"/>
    </location>
</feature>
<keyword evidence="4" id="KW-0175">Coiled coil</keyword>
<accession>A0ABR7K1K6</accession>
<dbReference type="PANTHER" id="PTHR44858:SF1">
    <property type="entry name" value="UDP-N-ACETYLGLUCOSAMINE--PEPTIDE N-ACETYLGLUCOSAMINYLTRANSFERASE SPINDLY-RELATED"/>
    <property type="match status" value="1"/>
</dbReference>
<feature type="transmembrane region" description="Helical" evidence="5">
    <location>
        <begin position="218"/>
        <end position="237"/>
    </location>
</feature>
<dbReference type="EMBL" id="JACRWD010000001">
    <property type="protein sequence ID" value="MBC6002986.1"/>
    <property type="molecule type" value="Genomic_DNA"/>
</dbReference>
<feature type="repeat" description="TPR" evidence="3">
    <location>
        <begin position="858"/>
        <end position="891"/>
    </location>
</feature>
<dbReference type="InterPro" id="IPR011990">
    <property type="entry name" value="TPR-like_helical_dom_sf"/>
</dbReference>
<evidence type="ECO:0000313" key="7">
    <source>
        <dbReference type="EMBL" id="MBC6002986.1"/>
    </source>
</evidence>
<keyword evidence="5" id="KW-0472">Membrane</keyword>
<reference evidence="7 8" key="1">
    <citation type="submission" date="2020-08" db="EMBL/GenBank/DDBJ databases">
        <authorList>
            <person name="Liu C."/>
            <person name="Sun Q."/>
        </authorList>
    </citation>
    <scope>NUCLEOTIDE SEQUENCE [LARGE SCALE GENOMIC DNA]</scope>
    <source>
        <strain evidence="7 8">NSJ-45</strain>
    </source>
</reference>
<evidence type="ECO:0000256" key="3">
    <source>
        <dbReference type="PROSITE-ProRule" id="PRU00339"/>
    </source>
</evidence>
<dbReference type="InterPro" id="IPR019734">
    <property type="entry name" value="TPR_rpt"/>
</dbReference>
<evidence type="ECO:0000259" key="6">
    <source>
        <dbReference type="Pfam" id="PF20693"/>
    </source>
</evidence>
<dbReference type="Gene3D" id="1.25.40.10">
    <property type="entry name" value="Tetratricopeptide repeat domain"/>
    <property type="match status" value="1"/>
</dbReference>
<evidence type="ECO:0000256" key="1">
    <source>
        <dbReference type="ARBA" id="ARBA00022737"/>
    </source>
</evidence>
<feature type="repeat" description="TPR" evidence="3">
    <location>
        <begin position="892"/>
        <end position="925"/>
    </location>
</feature>
<feature type="repeat" description="TPR" evidence="3">
    <location>
        <begin position="824"/>
        <end position="857"/>
    </location>
</feature>
<dbReference type="SUPFAM" id="SSF52540">
    <property type="entry name" value="P-loop containing nucleoside triphosphate hydrolases"/>
    <property type="match status" value="1"/>
</dbReference>
<evidence type="ECO:0000256" key="2">
    <source>
        <dbReference type="ARBA" id="ARBA00022803"/>
    </source>
</evidence>
<keyword evidence="2 3" id="KW-0802">TPR repeat</keyword>
<dbReference type="InterPro" id="IPR050498">
    <property type="entry name" value="Ycf3"/>
</dbReference>
<comment type="caution">
    <text evidence="7">The sequence shown here is derived from an EMBL/GenBank/DDBJ whole genome shotgun (WGS) entry which is preliminary data.</text>
</comment>
<dbReference type="Proteomes" id="UP000611796">
    <property type="component" value="Unassembled WGS sequence"/>
</dbReference>